<keyword evidence="3" id="KW-0472">Membrane</keyword>
<evidence type="ECO:0000313" key="8">
    <source>
        <dbReference type="EMBL" id="MCG7940672.1"/>
    </source>
</evidence>
<dbReference type="EMBL" id="JAEPDI010000014">
    <property type="protein sequence ID" value="MCG7940672.1"/>
    <property type="molecule type" value="Genomic_DNA"/>
</dbReference>
<dbReference type="EC" id="3.1.4.52" evidence="1"/>
<keyword evidence="3" id="KW-1133">Transmembrane helix</keyword>
<dbReference type="Gene3D" id="3.20.20.450">
    <property type="entry name" value="EAL domain"/>
    <property type="match status" value="1"/>
</dbReference>
<keyword evidence="3" id="KW-0812">Transmembrane</keyword>
<evidence type="ECO:0000256" key="3">
    <source>
        <dbReference type="SAM" id="Phobius"/>
    </source>
</evidence>
<dbReference type="PANTHER" id="PTHR44757">
    <property type="entry name" value="DIGUANYLATE CYCLASE DGCP"/>
    <property type="match status" value="1"/>
</dbReference>
<dbReference type="NCBIfam" id="TIGR00254">
    <property type="entry name" value="GGDEF"/>
    <property type="match status" value="1"/>
</dbReference>
<dbReference type="InterPro" id="IPR000700">
    <property type="entry name" value="PAS-assoc_C"/>
</dbReference>
<dbReference type="NCBIfam" id="TIGR00229">
    <property type="entry name" value="sensory_box"/>
    <property type="match status" value="1"/>
</dbReference>
<dbReference type="CDD" id="cd01948">
    <property type="entry name" value="EAL"/>
    <property type="match status" value="1"/>
</dbReference>
<proteinExistence type="predicted"/>
<dbReference type="InterPro" id="IPR035919">
    <property type="entry name" value="EAL_sf"/>
</dbReference>
<reference evidence="8" key="1">
    <citation type="journal article" date="2021" name="Proc. Natl. Acad. Sci. U.S.A.">
        <title>Global biogeography of chemosynthetic symbionts reveals both localized and globally distributed symbiont groups. .</title>
        <authorList>
            <person name="Osvatic J.T."/>
            <person name="Wilkins L.G.E."/>
            <person name="Leibrecht L."/>
            <person name="Leray M."/>
            <person name="Zauner S."/>
            <person name="Polzin J."/>
            <person name="Camacho Y."/>
            <person name="Gros O."/>
            <person name="van Gils J.A."/>
            <person name="Eisen J.A."/>
            <person name="Petersen J.M."/>
            <person name="Yuen B."/>
        </authorList>
    </citation>
    <scope>NUCLEOTIDE SEQUENCE</scope>
    <source>
        <strain evidence="8">MAGL173</strain>
    </source>
</reference>
<dbReference type="InterPro" id="IPR000014">
    <property type="entry name" value="PAS"/>
</dbReference>
<dbReference type="SUPFAM" id="SSF158472">
    <property type="entry name" value="HAMP domain-like"/>
    <property type="match status" value="1"/>
</dbReference>
<evidence type="ECO:0000259" key="4">
    <source>
        <dbReference type="PROSITE" id="PS50113"/>
    </source>
</evidence>
<feature type="transmembrane region" description="Helical" evidence="3">
    <location>
        <begin position="160"/>
        <end position="181"/>
    </location>
</feature>
<dbReference type="InterPro" id="IPR035965">
    <property type="entry name" value="PAS-like_dom_sf"/>
</dbReference>
<feature type="domain" description="GGDEF" evidence="7">
    <location>
        <begin position="408"/>
        <end position="542"/>
    </location>
</feature>
<dbReference type="GO" id="GO:0007165">
    <property type="term" value="P:signal transduction"/>
    <property type="evidence" value="ECO:0007669"/>
    <property type="project" value="InterPro"/>
</dbReference>
<dbReference type="Gene3D" id="3.30.450.20">
    <property type="entry name" value="PAS domain"/>
    <property type="match status" value="1"/>
</dbReference>
<sequence length="812" mass="91201">MKLSSLPFTLKISGLLLLLELSLISSILYIGIATHERHLNNDLKRDKELVSSLLETSLGPTLVTRDLAQAQLFLEQMQKEQKLLYLLLEDEQGRNIASVSINSEKPLPTIDMLPDLWLDDGVYDFASSIYLSDVIYGRIRVGINLSSYQELMVKWLNRSLLAASLIILISLGSFMWFGHYFSRPLNQLTRASKQLANGNLESRVNLKSQDELGQLTMAFNSMADRLAQQVNELKTSEQALDQERTFLQRIIDGVNDPILVLDLDLQVLLENRASQEKYGQRLNSRYCYNLIHGLDKPCSNQGINCPVELVKKTLKPQLLIHNIADSSGTQRTIEILGSPMLDANGKLTGVIESHRDITDRQTLELKLLEKNATILHLVNHDQLTGLANRILFNDRLEQSLKIIERSGGMIGVLMLDIDRFKTFNESLGQSQGDRLLIQIAERLKSATRSNDSVARVGSDEFAILLDPFKQLEGILNAINKLNALIGKPIMFNDQEYVFSASIGVAVAPVDSRQTLELTNCAEIALHRAKEHKAGGYIQFYTPELNQQIHEQLDMEILLRKAVTRNELRLHYQPVVDLANGDLLGFEALVRWQHPKKGLLSPDRFIPFAERTGHIFEIGQWVLLESCRQLKQWESAGANRLQISVNLSAQQFLDNSFVEKVEQVLQVTHIEPAKLELEITESMIMGDVDTAIQIMQKLSTLGVRLAIDDFGTGYSSLSYLKRFPISTLKIDRSFIQDIAQDPNDAIISASIVSLAHHMDLRVIAEGVENETQANILRDYQCDQAQGYLYAPPMPPGEALAFILGDTQPGALMS</sequence>
<feature type="domain" description="HAMP" evidence="6">
    <location>
        <begin position="179"/>
        <end position="231"/>
    </location>
</feature>
<dbReference type="InterPro" id="IPR013656">
    <property type="entry name" value="PAS_4"/>
</dbReference>
<dbReference type="InterPro" id="IPR029787">
    <property type="entry name" value="Nucleotide_cyclase"/>
</dbReference>
<dbReference type="PROSITE" id="PS50885">
    <property type="entry name" value="HAMP"/>
    <property type="match status" value="1"/>
</dbReference>
<dbReference type="Proteomes" id="UP000886687">
    <property type="component" value="Unassembled WGS sequence"/>
</dbReference>
<dbReference type="PROSITE" id="PS50883">
    <property type="entry name" value="EAL"/>
    <property type="match status" value="1"/>
</dbReference>
<dbReference type="FunFam" id="3.20.20.450:FF:000001">
    <property type="entry name" value="Cyclic di-GMP phosphodiesterase yahA"/>
    <property type="match status" value="1"/>
</dbReference>
<dbReference type="Gene3D" id="6.10.340.10">
    <property type="match status" value="1"/>
</dbReference>
<dbReference type="InterPro" id="IPR003660">
    <property type="entry name" value="HAMP_dom"/>
</dbReference>
<dbReference type="Pfam" id="PF00990">
    <property type="entry name" value="GGDEF"/>
    <property type="match status" value="1"/>
</dbReference>
<dbReference type="SUPFAM" id="SSF55785">
    <property type="entry name" value="PYP-like sensor domain (PAS domain)"/>
    <property type="match status" value="1"/>
</dbReference>
<dbReference type="GO" id="GO:0016020">
    <property type="term" value="C:membrane"/>
    <property type="evidence" value="ECO:0007669"/>
    <property type="project" value="InterPro"/>
</dbReference>
<protein>
    <recommendedName>
        <fullName evidence="1">cyclic-guanylate-specific phosphodiesterase</fullName>
        <ecNumber evidence="1">3.1.4.52</ecNumber>
    </recommendedName>
</protein>
<dbReference type="SMART" id="SM00304">
    <property type="entry name" value="HAMP"/>
    <property type="match status" value="1"/>
</dbReference>
<organism evidence="8 9">
    <name type="scientific">Candidatus Thiodiazotropha lotti</name>
    <dbReference type="NCBI Taxonomy" id="2792787"/>
    <lineage>
        <taxon>Bacteria</taxon>
        <taxon>Pseudomonadati</taxon>
        <taxon>Pseudomonadota</taxon>
        <taxon>Gammaproteobacteria</taxon>
        <taxon>Chromatiales</taxon>
        <taxon>Sedimenticolaceae</taxon>
        <taxon>Candidatus Thiodiazotropha</taxon>
    </lineage>
</organism>
<evidence type="ECO:0000313" key="9">
    <source>
        <dbReference type="Proteomes" id="UP000886687"/>
    </source>
</evidence>
<dbReference type="InterPro" id="IPR001633">
    <property type="entry name" value="EAL_dom"/>
</dbReference>
<feature type="domain" description="EAL" evidence="5">
    <location>
        <begin position="551"/>
        <end position="805"/>
    </location>
</feature>
<dbReference type="GO" id="GO:0071111">
    <property type="term" value="F:cyclic-guanylate-specific phosphodiesterase activity"/>
    <property type="evidence" value="ECO:0007669"/>
    <property type="project" value="UniProtKB-EC"/>
</dbReference>
<dbReference type="InterPro" id="IPR000160">
    <property type="entry name" value="GGDEF_dom"/>
</dbReference>
<evidence type="ECO:0000256" key="1">
    <source>
        <dbReference type="ARBA" id="ARBA00012282"/>
    </source>
</evidence>
<dbReference type="SMART" id="SM00052">
    <property type="entry name" value="EAL"/>
    <property type="match status" value="1"/>
</dbReference>
<dbReference type="CDD" id="cd06225">
    <property type="entry name" value="HAMP"/>
    <property type="match status" value="1"/>
</dbReference>
<dbReference type="SMART" id="SM00267">
    <property type="entry name" value="GGDEF"/>
    <property type="match status" value="1"/>
</dbReference>
<dbReference type="InterPro" id="IPR052155">
    <property type="entry name" value="Biofilm_reg_signaling"/>
</dbReference>
<dbReference type="SUPFAM" id="SSF55073">
    <property type="entry name" value="Nucleotide cyclase"/>
    <property type="match status" value="1"/>
</dbReference>
<dbReference type="SUPFAM" id="SSF141868">
    <property type="entry name" value="EAL domain-like"/>
    <property type="match status" value="1"/>
</dbReference>
<keyword evidence="2" id="KW-0973">c-di-GMP</keyword>
<dbReference type="PROSITE" id="PS50887">
    <property type="entry name" value="GGDEF"/>
    <property type="match status" value="1"/>
</dbReference>
<feature type="domain" description="PAC" evidence="4">
    <location>
        <begin position="312"/>
        <end position="369"/>
    </location>
</feature>
<dbReference type="CDD" id="cd01949">
    <property type="entry name" value="GGDEF"/>
    <property type="match status" value="1"/>
</dbReference>
<feature type="transmembrane region" description="Helical" evidence="3">
    <location>
        <begin position="12"/>
        <end position="32"/>
    </location>
</feature>
<dbReference type="PANTHER" id="PTHR44757:SF2">
    <property type="entry name" value="BIOFILM ARCHITECTURE MAINTENANCE PROTEIN MBAA"/>
    <property type="match status" value="1"/>
</dbReference>
<dbReference type="AlphaFoldDB" id="A0A9E4K7I2"/>
<dbReference type="Pfam" id="PF08448">
    <property type="entry name" value="PAS_4"/>
    <property type="match status" value="1"/>
</dbReference>
<evidence type="ECO:0000259" key="7">
    <source>
        <dbReference type="PROSITE" id="PS50887"/>
    </source>
</evidence>
<dbReference type="Pfam" id="PF00672">
    <property type="entry name" value="HAMP"/>
    <property type="match status" value="1"/>
</dbReference>
<dbReference type="InterPro" id="IPR043128">
    <property type="entry name" value="Rev_trsase/Diguanyl_cyclase"/>
</dbReference>
<gene>
    <name evidence="8" type="ORF">JAZ04_17700</name>
</gene>
<evidence type="ECO:0000259" key="5">
    <source>
        <dbReference type="PROSITE" id="PS50883"/>
    </source>
</evidence>
<evidence type="ECO:0000256" key="2">
    <source>
        <dbReference type="ARBA" id="ARBA00022636"/>
    </source>
</evidence>
<name>A0A9E4K7I2_9GAMM</name>
<comment type="caution">
    <text evidence="8">The sequence shown here is derived from an EMBL/GenBank/DDBJ whole genome shotgun (WGS) entry which is preliminary data.</text>
</comment>
<dbReference type="PROSITE" id="PS50113">
    <property type="entry name" value="PAC"/>
    <property type="match status" value="1"/>
</dbReference>
<dbReference type="Gene3D" id="3.30.70.270">
    <property type="match status" value="1"/>
</dbReference>
<evidence type="ECO:0000259" key="6">
    <source>
        <dbReference type="PROSITE" id="PS50885"/>
    </source>
</evidence>
<accession>A0A9E4K7I2</accession>
<dbReference type="Pfam" id="PF00563">
    <property type="entry name" value="EAL"/>
    <property type="match status" value="1"/>
</dbReference>